<evidence type="ECO:0000313" key="3">
    <source>
        <dbReference type="Proteomes" id="UP000722989"/>
    </source>
</evidence>
<reference evidence="2 3" key="1">
    <citation type="submission" date="2020-03" db="EMBL/GenBank/DDBJ databases">
        <title>WGS of the type strain of Planosporangium spp.</title>
        <authorList>
            <person name="Thawai C."/>
        </authorList>
    </citation>
    <scope>NUCLEOTIDE SEQUENCE [LARGE SCALE GENOMIC DNA]</scope>
    <source>
        <strain evidence="2 3">TBRC 5610</strain>
    </source>
</reference>
<dbReference type="RefSeq" id="WP_167927421.1">
    <property type="nucleotide sequence ID" value="NZ_JAATVY010000019.1"/>
</dbReference>
<organism evidence="2 3">
    <name type="scientific">Planosporangium thailandense</name>
    <dbReference type="NCBI Taxonomy" id="765197"/>
    <lineage>
        <taxon>Bacteria</taxon>
        <taxon>Bacillati</taxon>
        <taxon>Actinomycetota</taxon>
        <taxon>Actinomycetes</taxon>
        <taxon>Micromonosporales</taxon>
        <taxon>Micromonosporaceae</taxon>
        <taxon>Planosporangium</taxon>
    </lineage>
</organism>
<keyword evidence="1" id="KW-1133">Transmembrane helix</keyword>
<keyword evidence="1" id="KW-0472">Membrane</keyword>
<evidence type="ECO:0000256" key="1">
    <source>
        <dbReference type="SAM" id="Phobius"/>
    </source>
</evidence>
<protein>
    <submittedName>
        <fullName evidence="2">Uncharacterized protein</fullName>
    </submittedName>
</protein>
<dbReference type="EMBL" id="JAATVY010000019">
    <property type="protein sequence ID" value="NJC72511.1"/>
    <property type="molecule type" value="Genomic_DNA"/>
</dbReference>
<keyword evidence="3" id="KW-1185">Reference proteome</keyword>
<gene>
    <name evidence="2" type="ORF">HC031_22725</name>
</gene>
<dbReference type="Proteomes" id="UP000722989">
    <property type="component" value="Unassembled WGS sequence"/>
</dbReference>
<comment type="caution">
    <text evidence="2">The sequence shown here is derived from an EMBL/GenBank/DDBJ whole genome shotgun (WGS) entry which is preliminary data.</text>
</comment>
<evidence type="ECO:0000313" key="2">
    <source>
        <dbReference type="EMBL" id="NJC72511.1"/>
    </source>
</evidence>
<feature type="transmembrane region" description="Helical" evidence="1">
    <location>
        <begin position="24"/>
        <end position="45"/>
    </location>
</feature>
<keyword evidence="1" id="KW-0812">Transmembrane</keyword>
<name>A0ABX0Y2B7_9ACTN</name>
<accession>A0ABX0Y2B7</accession>
<proteinExistence type="predicted"/>
<sequence length="74" mass="7541">MAPAQADRRRDRSWPAAVLDHGEYLLNALNAAVAVALAVGGVLLFGAPTGTVTVITNGAPCVLGELKKCAIGQV</sequence>